<dbReference type="PANTHER" id="PTHR36302:SF1">
    <property type="entry name" value="COPPER CHAPERONE PCU(A)C"/>
    <property type="match status" value="1"/>
</dbReference>
<keyword evidence="3" id="KW-1185">Reference proteome</keyword>
<dbReference type="InterPro" id="IPR036182">
    <property type="entry name" value="PCuAC_sf"/>
</dbReference>
<sequence>MTPLTASSLRAPRAASLLSASRRSIAFSAARLAAACLLGTAPLFVAAAPEARAGDIRIVDAVAAPTLAGNPNGVMYIGEMTNGGARADRLVGASTPIAARVELHTMGVDAQGVMRMRPAGPIALEPNAPVRMQRGHGLHLMLMELKRPLKAGETFPATLEFERAGKTQITVRVDAAGPAQPGGMNHKP</sequence>
<keyword evidence="1" id="KW-0732">Signal</keyword>
<evidence type="ECO:0000313" key="2">
    <source>
        <dbReference type="EMBL" id="NUZ04870.1"/>
    </source>
</evidence>
<feature type="signal peptide" evidence="1">
    <location>
        <begin position="1"/>
        <end position="47"/>
    </location>
</feature>
<evidence type="ECO:0000313" key="3">
    <source>
        <dbReference type="Proteomes" id="UP000529637"/>
    </source>
</evidence>
<dbReference type="EMBL" id="JABWMJ010000001">
    <property type="protein sequence ID" value="NUZ04870.1"/>
    <property type="molecule type" value="Genomic_DNA"/>
</dbReference>
<dbReference type="PANTHER" id="PTHR36302">
    <property type="entry name" value="BLR7088 PROTEIN"/>
    <property type="match status" value="1"/>
</dbReference>
<comment type="caution">
    <text evidence="2">The sequence shown here is derived from an EMBL/GenBank/DDBJ whole genome shotgun (WGS) entry which is preliminary data.</text>
</comment>
<name>A0A7Y6NKG7_9BURK</name>
<accession>A0A7Y6NKG7</accession>
<proteinExistence type="predicted"/>
<dbReference type="Pfam" id="PF04314">
    <property type="entry name" value="PCuAC"/>
    <property type="match status" value="1"/>
</dbReference>
<dbReference type="InterPro" id="IPR007410">
    <property type="entry name" value="LpqE-like"/>
</dbReference>
<dbReference type="Proteomes" id="UP000529637">
    <property type="component" value="Unassembled WGS sequence"/>
</dbReference>
<dbReference type="Gene3D" id="2.60.40.1890">
    <property type="entry name" value="PCu(A)C copper chaperone"/>
    <property type="match status" value="1"/>
</dbReference>
<reference evidence="2 3" key="1">
    <citation type="submission" date="2020-06" db="EMBL/GenBank/DDBJ databases">
        <title>Schlegella sp. ID0723 isolated from air conditioner.</title>
        <authorList>
            <person name="Kim D.Y."/>
            <person name="Kim D.-U."/>
        </authorList>
    </citation>
    <scope>NUCLEOTIDE SEQUENCE [LARGE SCALE GENOMIC DNA]</scope>
    <source>
        <strain evidence="2 3">ID0723</strain>
    </source>
</reference>
<dbReference type="SUPFAM" id="SSF110087">
    <property type="entry name" value="DR1885-like metal-binding protein"/>
    <property type="match status" value="1"/>
</dbReference>
<feature type="chain" id="PRO_5031023270" evidence="1">
    <location>
        <begin position="48"/>
        <end position="188"/>
    </location>
</feature>
<protein>
    <submittedName>
        <fullName evidence="2">Copper chaperone PCu(A)C</fullName>
    </submittedName>
</protein>
<evidence type="ECO:0000256" key="1">
    <source>
        <dbReference type="SAM" id="SignalP"/>
    </source>
</evidence>
<dbReference type="AlphaFoldDB" id="A0A7Y6NKG7"/>
<gene>
    <name evidence="2" type="ORF">HQN59_03755</name>
</gene>
<dbReference type="RefSeq" id="WP_176066152.1">
    <property type="nucleotide sequence ID" value="NZ_JABWMJ010000001.1"/>
</dbReference>
<organism evidence="2 3">
    <name type="scientific">Piscinibacter koreensis</name>
    <dbReference type="NCBI Taxonomy" id="2742824"/>
    <lineage>
        <taxon>Bacteria</taxon>
        <taxon>Pseudomonadati</taxon>
        <taxon>Pseudomonadota</taxon>
        <taxon>Betaproteobacteria</taxon>
        <taxon>Burkholderiales</taxon>
        <taxon>Sphaerotilaceae</taxon>
        <taxon>Piscinibacter</taxon>
    </lineage>
</organism>
<dbReference type="InterPro" id="IPR058248">
    <property type="entry name" value="Lxx211020-like"/>
</dbReference>